<keyword evidence="3" id="KW-1185">Reference proteome</keyword>
<dbReference type="HOGENOM" id="CLU_2527835_0_0_1"/>
<dbReference type="EMBL" id="KN839349">
    <property type="protein sequence ID" value="KIJ89945.1"/>
    <property type="molecule type" value="Genomic_DNA"/>
</dbReference>
<reference evidence="2 3" key="1">
    <citation type="submission" date="2014-04" db="EMBL/GenBank/DDBJ databases">
        <authorList>
            <consortium name="DOE Joint Genome Institute"/>
            <person name="Kuo A."/>
            <person name="Kohler A."/>
            <person name="Nagy L.G."/>
            <person name="Floudas D."/>
            <person name="Copeland A."/>
            <person name="Barry K.W."/>
            <person name="Cichocki N."/>
            <person name="Veneault-Fourrey C."/>
            <person name="LaButti K."/>
            <person name="Lindquist E.A."/>
            <person name="Lipzen A."/>
            <person name="Lundell T."/>
            <person name="Morin E."/>
            <person name="Murat C."/>
            <person name="Sun H."/>
            <person name="Tunlid A."/>
            <person name="Henrissat B."/>
            <person name="Grigoriev I.V."/>
            <person name="Hibbett D.S."/>
            <person name="Martin F."/>
            <person name="Nordberg H.P."/>
            <person name="Cantor M.N."/>
            <person name="Hua S.X."/>
        </authorList>
    </citation>
    <scope>NUCLEOTIDE SEQUENCE [LARGE SCALE GENOMIC DNA]</scope>
    <source>
        <strain evidence="2 3">LaAM-08-1</strain>
    </source>
</reference>
<sequence length="84" mass="8962">MLAPANQPISRSGTVSSQHPTTSSWVVSSPAATTNLPWRRQGVLRPSVGSHCTTLTQPLEARSGLIRVRVLGRIELSGTFLALV</sequence>
<reference evidence="3" key="2">
    <citation type="submission" date="2015-01" db="EMBL/GenBank/DDBJ databases">
        <title>Evolutionary Origins and Diversification of the Mycorrhizal Mutualists.</title>
        <authorList>
            <consortium name="DOE Joint Genome Institute"/>
            <consortium name="Mycorrhizal Genomics Consortium"/>
            <person name="Kohler A."/>
            <person name="Kuo A."/>
            <person name="Nagy L.G."/>
            <person name="Floudas D."/>
            <person name="Copeland A."/>
            <person name="Barry K.W."/>
            <person name="Cichocki N."/>
            <person name="Veneault-Fourrey C."/>
            <person name="LaButti K."/>
            <person name="Lindquist E.A."/>
            <person name="Lipzen A."/>
            <person name="Lundell T."/>
            <person name="Morin E."/>
            <person name="Murat C."/>
            <person name="Riley R."/>
            <person name="Ohm R."/>
            <person name="Sun H."/>
            <person name="Tunlid A."/>
            <person name="Henrissat B."/>
            <person name="Grigoriev I.V."/>
            <person name="Hibbett D.S."/>
            <person name="Martin F."/>
        </authorList>
    </citation>
    <scope>NUCLEOTIDE SEQUENCE [LARGE SCALE GENOMIC DNA]</scope>
    <source>
        <strain evidence="3">LaAM-08-1</strain>
    </source>
</reference>
<evidence type="ECO:0000313" key="2">
    <source>
        <dbReference type="EMBL" id="KIJ89945.1"/>
    </source>
</evidence>
<protein>
    <submittedName>
        <fullName evidence="2">Uncharacterized protein</fullName>
    </submittedName>
</protein>
<evidence type="ECO:0000313" key="3">
    <source>
        <dbReference type="Proteomes" id="UP000054477"/>
    </source>
</evidence>
<organism evidence="2 3">
    <name type="scientific">Laccaria amethystina LaAM-08-1</name>
    <dbReference type="NCBI Taxonomy" id="1095629"/>
    <lineage>
        <taxon>Eukaryota</taxon>
        <taxon>Fungi</taxon>
        <taxon>Dikarya</taxon>
        <taxon>Basidiomycota</taxon>
        <taxon>Agaricomycotina</taxon>
        <taxon>Agaricomycetes</taxon>
        <taxon>Agaricomycetidae</taxon>
        <taxon>Agaricales</taxon>
        <taxon>Agaricineae</taxon>
        <taxon>Hydnangiaceae</taxon>
        <taxon>Laccaria</taxon>
    </lineage>
</organism>
<feature type="region of interest" description="Disordered" evidence="1">
    <location>
        <begin position="1"/>
        <end position="29"/>
    </location>
</feature>
<dbReference type="AlphaFoldDB" id="A0A0C9WL36"/>
<name>A0A0C9WL36_9AGAR</name>
<proteinExistence type="predicted"/>
<accession>A0A0C9WL36</accession>
<feature type="compositionally biased region" description="Polar residues" evidence="1">
    <location>
        <begin position="7"/>
        <end position="29"/>
    </location>
</feature>
<evidence type="ECO:0000256" key="1">
    <source>
        <dbReference type="SAM" id="MobiDB-lite"/>
    </source>
</evidence>
<gene>
    <name evidence="2" type="ORF">K443DRAFT_664144</name>
</gene>
<dbReference type="Proteomes" id="UP000054477">
    <property type="component" value="Unassembled WGS sequence"/>
</dbReference>